<evidence type="ECO:0000313" key="2">
    <source>
        <dbReference type="EMBL" id="EAM48269.1"/>
    </source>
</evidence>
<dbReference type="EMBL" id="AADV02000161">
    <property type="protein sequence ID" value="EAM48269.1"/>
    <property type="molecule type" value="Genomic_DNA"/>
</dbReference>
<evidence type="ECO:0000313" key="3">
    <source>
        <dbReference type="Proteomes" id="UP000003922"/>
    </source>
</evidence>
<dbReference type="Proteomes" id="UP000003922">
    <property type="component" value="Unassembled WGS sequence"/>
</dbReference>
<reference evidence="2" key="2">
    <citation type="submission" date="2005-06" db="EMBL/GenBank/DDBJ databases">
        <title>Sequencing of the draft genome and assembly of Crocosphaera watsonii WH 8501.</title>
        <authorList>
            <consortium name="US DOE Joint Genome Institute (JGI-PGF)"/>
            <person name="Copeland A."/>
            <person name="Lucas S."/>
            <person name="Lapidus A."/>
            <person name="Barry K."/>
            <person name="Detter C."/>
            <person name="Glavina T."/>
            <person name="Hammon N."/>
            <person name="Israni S."/>
            <person name="Pitluck S."/>
            <person name="Richardson P."/>
        </authorList>
    </citation>
    <scope>NUCLEOTIDE SEQUENCE [LARGE SCALE GENOMIC DNA]</scope>
    <source>
        <strain evidence="2">WH 8501</strain>
    </source>
</reference>
<protein>
    <submittedName>
        <fullName evidence="2">Uncharacterized protein</fullName>
    </submittedName>
</protein>
<reference evidence="2" key="1">
    <citation type="submission" date="2004-02" db="EMBL/GenBank/DDBJ databases">
        <authorList>
            <consortium name="DOE Joint Genome Institute"/>
        </authorList>
    </citation>
    <scope>NUCLEOTIDE SEQUENCE [LARGE SCALE GENOMIC DNA]</scope>
    <source>
        <strain evidence="2">WH 8501</strain>
    </source>
</reference>
<reference evidence="2" key="3">
    <citation type="submission" date="2016-12" db="EMBL/GenBank/DDBJ databases">
        <title>Annotation of the draft genome assembly of Crocosphaera watsonii WH 8501.</title>
        <authorList>
            <consortium name="US DOE Joint Genome Institute (JGI-ORNL)"/>
            <person name="Larimer F."/>
            <person name="Land M."/>
        </authorList>
    </citation>
    <scope>NUCLEOTIDE SEQUENCE</scope>
    <source>
        <strain evidence="2">WH 8501</strain>
    </source>
</reference>
<organism evidence="2 3">
    <name type="scientific">Crocosphaera watsonii WH 8501</name>
    <dbReference type="NCBI Taxonomy" id="165597"/>
    <lineage>
        <taxon>Bacteria</taxon>
        <taxon>Bacillati</taxon>
        <taxon>Cyanobacteriota</taxon>
        <taxon>Cyanophyceae</taxon>
        <taxon>Oscillatoriophycideae</taxon>
        <taxon>Chroococcales</taxon>
        <taxon>Aphanothecaceae</taxon>
        <taxon>Crocosphaera</taxon>
    </lineage>
</organism>
<dbReference type="KEGG" id="cwa:CwatDRAFT_0968"/>
<keyword evidence="1" id="KW-0472">Membrane</keyword>
<gene>
    <name evidence="2" type="ORF">CwatDRAFT_0968</name>
</gene>
<name>Q4BWJ1_CROWT</name>
<dbReference type="AlphaFoldDB" id="Q4BWJ1"/>
<evidence type="ECO:0000256" key="1">
    <source>
        <dbReference type="SAM" id="Phobius"/>
    </source>
</evidence>
<sequence length="98" mass="11335">MIQFYCIIFNENIMHKIMKETILTWLNRLLVADVFLVFLGFFWLIAAVIGRSVGVPLGFDLWYKLWQPLFNPAIGILFLGAILSWGINKISQRLDSNS</sequence>
<feature type="transmembrane region" description="Helical" evidence="1">
    <location>
        <begin position="25"/>
        <end position="49"/>
    </location>
</feature>
<accession>Q4BWJ1</accession>
<feature type="transmembrane region" description="Helical" evidence="1">
    <location>
        <begin position="69"/>
        <end position="87"/>
    </location>
</feature>
<keyword evidence="1" id="KW-0812">Transmembrane</keyword>
<keyword evidence="3" id="KW-1185">Reference proteome</keyword>
<keyword evidence="1" id="KW-1133">Transmembrane helix</keyword>
<proteinExistence type="predicted"/>
<comment type="caution">
    <text evidence="2">The sequence shown here is derived from an EMBL/GenBank/DDBJ whole genome shotgun (WGS) entry which is preliminary data.</text>
</comment>